<reference evidence="2 3" key="1">
    <citation type="submission" date="2021-08" db="EMBL/GenBank/DDBJ databases">
        <title>Complete genome sequence of Leptospira kobayashii strain E30.</title>
        <authorList>
            <person name="Nakao R."/>
            <person name="Nakamura S."/>
            <person name="Masuzawa T."/>
            <person name="Koizumi N."/>
        </authorList>
    </citation>
    <scope>NUCLEOTIDE SEQUENCE [LARGE SCALE GENOMIC DNA]</scope>
    <source>
        <strain evidence="2 3">E30</strain>
    </source>
</reference>
<dbReference type="Gene3D" id="2.120.10.80">
    <property type="entry name" value="Kelch-type beta propeller"/>
    <property type="match status" value="1"/>
</dbReference>
<gene>
    <name evidence="2" type="ORF">LPTSP3_g25530</name>
</gene>
<evidence type="ECO:0000313" key="2">
    <source>
        <dbReference type="EMBL" id="BDA79623.1"/>
    </source>
</evidence>
<dbReference type="SUPFAM" id="SSF50965">
    <property type="entry name" value="Galactose oxidase, central domain"/>
    <property type="match status" value="2"/>
</dbReference>
<keyword evidence="1" id="KW-0812">Transmembrane</keyword>
<feature type="transmembrane region" description="Helical" evidence="1">
    <location>
        <begin position="6"/>
        <end position="25"/>
    </location>
</feature>
<dbReference type="Proteomes" id="UP000245263">
    <property type="component" value="Chromosome 1"/>
</dbReference>
<dbReference type="SMART" id="SM00612">
    <property type="entry name" value="Kelch"/>
    <property type="match status" value="3"/>
</dbReference>
<dbReference type="EMBL" id="AP025028">
    <property type="protein sequence ID" value="BDA79623.1"/>
    <property type="molecule type" value="Genomic_DNA"/>
</dbReference>
<keyword evidence="1" id="KW-1133">Transmembrane helix</keyword>
<name>A0ABM7US63_9LEPT</name>
<dbReference type="Gene3D" id="2.130.10.80">
    <property type="entry name" value="Galactose oxidase/kelch, beta-propeller"/>
    <property type="match status" value="1"/>
</dbReference>
<dbReference type="InterPro" id="IPR037293">
    <property type="entry name" value="Gal_Oxidase_central_sf"/>
</dbReference>
<evidence type="ECO:0008006" key="4">
    <source>
        <dbReference type="Google" id="ProtNLM"/>
    </source>
</evidence>
<evidence type="ECO:0000256" key="1">
    <source>
        <dbReference type="SAM" id="Phobius"/>
    </source>
</evidence>
<proteinExistence type="predicted"/>
<protein>
    <recommendedName>
        <fullName evidence="4">Kelch repeat protein</fullName>
    </recommendedName>
</protein>
<sequence length="599" mass="65936">MKFITSIVFKFVYIFLLWIPFTHCFRDNLEKKRLQNYAFLEVLGDSFDDSVSLLPSQNSVVNHLQVVKIRFPDPLMELVPAELVNVDGPGLGSLALTSVLNQSSRDVVLEFKGSPVDGEIFIRFSDLKFTGRFGNFTNSYVFRYVIDNGIPTVSYDFNSGDFPSFLDDGYLDVQFSEQVNNADKKENYTFSEPIASDVIILNVLSLGNNRYRLVFAGKSHRKIDRFSLTLNSIEDVAQNPIQNPVIHFYQPTVKSVGNLLEPRCWPELVKLPNNKVMVIGGYKSTSQTISTVEIFDTVTNTSTAYPFSMTIPRAEHSATLLRDGRILVVAGVKGSATSVANFLANYEILDSNGMIPPISGNLPAQVRRGHKAILGLNGKVYVLGGRGGVNANDPLSYLDRVDEFDPSTDTFSAAGTLASRRDGLSVSLDPSGKILASGGILIRATHIKNFEFYDPDTQSGTISPNLLISTRRDHSTIRAKNGDYYILGGGNLSPISVVEKIGSDGNVSYVGNLTEQRFKGGFASWNDSTILAIGGKKAETLAYSIEAINLASERIYNVGSLPFRGECTTLLPLSKTDILIFTSDYDSTYTGIQRLKIDE</sequence>
<keyword evidence="1" id="KW-0472">Membrane</keyword>
<accession>A0ABM7US63</accession>
<dbReference type="RefSeq" id="WP_109020202.1">
    <property type="nucleotide sequence ID" value="NZ_AP025028.1"/>
</dbReference>
<dbReference type="Pfam" id="PF01344">
    <property type="entry name" value="Kelch_1"/>
    <property type="match status" value="2"/>
</dbReference>
<dbReference type="PANTHER" id="PTHR45632">
    <property type="entry name" value="LD33804P"/>
    <property type="match status" value="1"/>
</dbReference>
<dbReference type="InterPro" id="IPR011043">
    <property type="entry name" value="Gal_Oxase/kelch_b-propeller"/>
</dbReference>
<organism evidence="2 3">
    <name type="scientific">Leptospira kobayashii</name>
    <dbReference type="NCBI Taxonomy" id="1917830"/>
    <lineage>
        <taxon>Bacteria</taxon>
        <taxon>Pseudomonadati</taxon>
        <taxon>Spirochaetota</taxon>
        <taxon>Spirochaetia</taxon>
        <taxon>Leptospirales</taxon>
        <taxon>Leptospiraceae</taxon>
        <taxon>Leptospira</taxon>
    </lineage>
</organism>
<dbReference type="PANTHER" id="PTHR45632:SF14">
    <property type="entry name" value="KELCH-LIKE PROTEIN 33"/>
    <property type="match status" value="1"/>
</dbReference>
<evidence type="ECO:0000313" key="3">
    <source>
        <dbReference type="Proteomes" id="UP000245263"/>
    </source>
</evidence>
<dbReference type="InterPro" id="IPR015915">
    <property type="entry name" value="Kelch-typ_b-propeller"/>
</dbReference>
<dbReference type="InterPro" id="IPR006652">
    <property type="entry name" value="Kelch_1"/>
</dbReference>
<keyword evidence="3" id="KW-1185">Reference proteome</keyword>